<dbReference type="AlphaFoldDB" id="A0A8S1H2R4"/>
<gene>
    <name evidence="1" type="ORF">CAUJ_LOCUS5744</name>
</gene>
<protein>
    <submittedName>
        <fullName evidence="1">Uncharacterized protein</fullName>
    </submittedName>
</protein>
<evidence type="ECO:0000313" key="1">
    <source>
        <dbReference type="EMBL" id="CAD6189825.1"/>
    </source>
</evidence>
<dbReference type="Proteomes" id="UP000835052">
    <property type="component" value="Unassembled WGS sequence"/>
</dbReference>
<name>A0A8S1H2R4_9PELO</name>
<evidence type="ECO:0000313" key="2">
    <source>
        <dbReference type="Proteomes" id="UP000835052"/>
    </source>
</evidence>
<accession>A0A8S1H2R4</accession>
<comment type="caution">
    <text evidence="1">The sequence shown here is derived from an EMBL/GenBank/DDBJ whole genome shotgun (WGS) entry which is preliminary data.</text>
</comment>
<dbReference type="EMBL" id="CAJGYM010000012">
    <property type="protein sequence ID" value="CAD6189825.1"/>
    <property type="molecule type" value="Genomic_DNA"/>
</dbReference>
<reference evidence="1" key="1">
    <citation type="submission" date="2020-10" db="EMBL/GenBank/DDBJ databases">
        <authorList>
            <person name="Kikuchi T."/>
        </authorList>
    </citation>
    <scope>NUCLEOTIDE SEQUENCE</scope>
    <source>
        <strain evidence="1">NKZ352</strain>
    </source>
</reference>
<sequence length="76" mass="8508">MEGDFGWKKRSVGDGRDGQMDAFFECPVRYHPRSTTSSGVHPVTSLDLKNHPISPQFPPFVLGTLQLWGTLDVFSK</sequence>
<proteinExistence type="predicted"/>
<keyword evidence="2" id="KW-1185">Reference proteome</keyword>
<organism evidence="1 2">
    <name type="scientific">Caenorhabditis auriculariae</name>
    <dbReference type="NCBI Taxonomy" id="2777116"/>
    <lineage>
        <taxon>Eukaryota</taxon>
        <taxon>Metazoa</taxon>
        <taxon>Ecdysozoa</taxon>
        <taxon>Nematoda</taxon>
        <taxon>Chromadorea</taxon>
        <taxon>Rhabditida</taxon>
        <taxon>Rhabditina</taxon>
        <taxon>Rhabditomorpha</taxon>
        <taxon>Rhabditoidea</taxon>
        <taxon>Rhabditidae</taxon>
        <taxon>Peloderinae</taxon>
        <taxon>Caenorhabditis</taxon>
    </lineage>
</organism>